<evidence type="ECO:0000313" key="3">
    <source>
        <dbReference type="Proteomes" id="UP000566819"/>
    </source>
</evidence>
<dbReference type="PANTHER" id="PTHR35910">
    <property type="entry name" value="2EXR DOMAIN-CONTAINING PROTEIN"/>
    <property type="match status" value="1"/>
</dbReference>
<proteinExistence type="predicted"/>
<dbReference type="Pfam" id="PF20150">
    <property type="entry name" value="2EXR"/>
    <property type="match status" value="1"/>
</dbReference>
<feature type="domain" description="2EXR" evidence="1">
    <location>
        <begin position="46"/>
        <end position="144"/>
    </location>
</feature>
<organism evidence="2 3">
    <name type="scientific">Cudoniella acicularis</name>
    <dbReference type="NCBI Taxonomy" id="354080"/>
    <lineage>
        <taxon>Eukaryota</taxon>
        <taxon>Fungi</taxon>
        <taxon>Dikarya</taxon>
        <taxon>Ascomycota</taxon>
        <taxon>Pezizomycotina</taxon>
        <taxon>Leotiomycetes</taxon>
        <taxon>Helotiales</taxon>
        <taxon>Tricladiaceae</taxon>
        <taxon>Cudoniella</taxon>
    </lineage>
</organism>
<sequence>MEISALLSRDQDQFRVPFPPHPIPTSLLRNASIASYRSESPGVGCFRFFPRLPIEIRLKIWHHAISIPHIVEMEKIPCWQHESRNEISYFPDRWHYKIRNPPTLLSTCSESRKEALKAYHRSVPDKTTSPSENPPWIRFDYDILHLKTRRWTGDGKNVDHEWSEFDVRGWSLPEENVSGGRYSKKRECFQNIQALAINRELFFATTDREESVLRRVFPNLKLLIVLIDDDTDIQKLWKIRRQDFSTYESNDMDPIVLRWAFTSASTGPFTSISCNHGYQQYVERLLRHRFKMEEKIFKPYVAPYVMVMGCSLPTGLEIAECGRRPRDAKIESRRLLCAGITDEPCDGVQDAAD</sequence>
<dbReference type="EMBL" id="JAAMPI010000104">
    <property type="protein sequence ID" value="KAF4635692.1"/>
    <property type="molecule type" value="Genomic_DNA"/>
</dbReference>
<dbReference type="OrthoDB" id="3473305at2759"/>
<comment type="caution">
    <text evidence="2">The sequence shown here is derived from an EMBL/GenBank/DDBJ whole genome shotgun (WGS) entry which is preliminary data.</text>
</comment>
<evidence type="ECO:0000259" key="1">
    <source>
        <dbReference type="Pfam" id="PF20150"/>
    </source>
</evidence>
<evidence type="ECO:0000313" key="2">
    <source>
        <dbReference type="EMBL" id="KAF4635692.1"/>
    </source>
</evidence>
<name>A0A8H4RWD0_9HELO</name>
<accession>A0A8H4RWD0</accession>
<dbReference type="PANTHER" id="PTHR35910:SF6">
    <property type="entry name" value="2EXR DOMAIN-CONTAINING PROTEIN"/>
    <property type="match status" value="1"/>
</dbReference>
<keyword evidence="3" id="KW-1185">Reference proteome</keyword>
<dbReference type="InterPro" id="IPR045518">
    <property type="entry name" value="2EXR"/>
</dbReference>
<protein>
    <recommendedName>
        <fullName evidence="1">2EXR domain-containing protein</fullName>
    </recommendedName>
</protein>
<gene>
    <name evidence="2" type="ORF">G7Y89_g2389</name>
</gene>
<dbReference type="Proteomes" id="UP000566819">
    <property type="component" value="Unassembled WGS sequence"/>
</dbReference>
<dbReference type="AlphaFoldDB" id="A0A8H4RWD0"/>
<reference evidence="2 3" key="1">
    <citation type="submission" date="2020-03" db="EMBL/GenBank/DDBJ databases">
        <title>Draft Genome Sequence of Cudoniella acicularis.</title>
        <authorList>
            <person name="Buettner E."/>
            <person name="Kellner H."/>
        </authorList>
    </citation>
    <scope>NUCLEOTIDE SEQUENCE [LARGE SCALE GENOMIC DNA]</scope>
    <source>
        <strain evidence="2 3">DSM 108380</strain>
    </source>
</reference>